<reference evidence="2" key="1">
    <citation type="submission" date="2022-07" db="EMBL/GenBank/DDBJ databases">
        <authorList>
            <person name="Macas J."/>
            <person name="Novak P."/>
            <person name="Neumann P."/>
        </authorList>
    </citation>
    <scope>NUCLEOTIDE SEQUENCE</scope>
</reference>
<dbReference type="AlphaFoldDB" id="A0AAV0CUB3"/>
<name>A0AAV0CUB3_9ASTE</name>
<protein>
    <submittedName>
        <fullName evidence="2">Uncharacterized protein</fullName>
    </submittedName>
</protein>
<keyword evidence="1" id="KW-1133">Transmembrane helix</keyword>
<feature type="transmembrane region" description="Helical" evidence="1">
    <location>
        <begin position="99"/>
        <end position="118"/>
    </location>
</feature>
<keyword evidence="3" id="KW-1185">Reference proteome</keyword>
<dbReference type="EMBL" id="CAMAPF010000051">
    <property type="protein sequence ID" value="CAH9085574.1"/>
    <property type="molecule type" value="Genomic_DNA"/>
</dbReference>
<proteinExistence type="predicted"/>
<comment type="caution">
    <text evidence="2">The sequence shown here is derived from an EMBL/GenBank/DDBJ whole genome shotgun (WGS) entry which is preliminary data.</text>
</comment>
<evidence type="ECO:0000313" key="3">
    <source>
        <dbReference type="Proteomes" id="UP001152523"/>
    </source>
</evidence>
<organism evidence="2 3">
    <name type="scientific">Cuscuta epithymum</name>
    <dbReference type="NCBI Taxonomy" id="186058"/>
    <lineage>
        <taxon>Eukaryota</taxon>
        <taxon>Viridiplantae</taxon>
        <taxon>Streptophyta</taxon>
        <taxon>Embryophyta</taxon>
        <taxon>Tracheophyta</taxon>
        <taxon>Spermatophyta</taxon>
        <taxon>Magnoliopsida</taxon>
        <taxon>eudicotyledons</taxon>
        <taxon>Gunneridae</taxon>
        <taxon>Pentapetalae</taxon>
        <taxon>asterids</taxon>
        <taxon>lamiids</taxon>
        <taxon>Solanales</taxon>
        <taxon>Convolvulaceae</taxon>
        <taxon>Cuscuteae</taxon>
        <taxon>Cuscuta</taxon>
        <taxon>Cuscuta subgen. Cuscuta</taxon>
    </lineage>
</organism>
<dbReference type="Proteomes" id="UP001152523">
    <property type="component" value="Unassembled WGS sequence"/>
</dbReference>
<evidence type="ECO:0000256" key="1">
    <source>
        <dbReference type="SAM" id="Phobius"/>
    </source>
</evidence>
<evidence type="ECO:0000313" key="2">
    <source>
        <dbReference type="EMBL" id="CAH9085574.1"/>
    </source>
</evidence>
<accession>A0AAV0CUB3</accession>
<gene>
    <name evidence="2" type="ORF">CEPIT_LOCUS9379</name>
</gene>
<keyword evidence="1" id="KW-0812">Transmembrane</keyword>
<sequence>MSTNSHARHLGLFQGKRSLAGDAIRMVQRRASGSAAAGRHGDIAAAAEGLGCIGQLGGDGMATPQRQLAGGPSPLNSLIWLSSSLLGGSMATHQLRRSLVCSCSFFLSVALISTIFQIRAVLTTDCSIVFNFNHHLL</sequence>
<keyword evidence="1" id="KW-0472">Membrane</keyword>